<gene>
    <name evidence="1" type="ORF">SAMN06265364_10530</name>
</gene>
<comment type="caution">
    <text evidence="1">The sequence shown here is derived from an EMBL/GenBank/DDBJ whole genome shotgun (WGS) entry which is preliminary data.</text>
</comment>
<dbReference type="GO" id="GO:0016787">
    <property type="term" value="F:hydrolase activity"/>
    <property type="evidence" value="ECO:0007669"/>
    <property type="project" value="UniProtKB-KW"/>
</dbReference>
<protein>
    <submittedName>
        <fullName evidence="1">Glycoside hydrolase Family 18, chitinase_18</fullName>
    </submittedName>
</protein>
<keyword evidence="1" id="KW-0378">Hydrolase</keyword>
<dbReference type="SUPFAM" id="SSF51445">
    <property type="entry name" value="(Trans)glycosidases"/>
    <property type="match status" value="1"/>
</dbReference>
<organism evidence="1 2">
    <name type="scientific">Prevotella jejuni</name>
    <dbReference type="NCBI Taxonomy" id="1177574"/>
    <lineage>
        <taxon>Bacteria</taxon>
        <taxon>Pseudomonadati</taxon>
        <taxon>Bacteroidota</taxon>
        <taxon>Bacteroidia</taxon>
        <taxon>Bacteroidales</taxon>
        <taxon>Prevotellaceae</taxon>
        <taxon>Prevotella</taxon>
    </lineage>
</organism>
<name>A0A2N9QRM5_9BACT</name>
<accession>A0A2N9QRM5</accession>
<evidence type="ECO:0000313" key="2">
    <source>
        <dbReference type="Proteomes" id="UP000198427"/>
    </source>
</evidence>
<dbReference type="InterPro" id="IPR017853">
    <property type="entry name" value="GH"/>
</dbReference>
<dbReference type="GeneID" id="94030421"/>
<dbReference type="KEGG" id="pje:CRM71_13955"/>
<dbReference type="Pfam" id="PF16141">
    <property type="entry name" value="GH18_BT1044-like"/>
    <property type="match status" value="1"/>
</dbReference>
<keyword evidence="2" id="KW-1185">Reference proteome</keyword>
<proteinExistence type="predicted"/>
<sequence length="363" mass="40842">MKNLIKIFLLSACAATAFTACSDWTETEAKDGADLTHSNKSEAYYAQLRNYKKTDHSVAFGWFGNWTGSGVTHENSLAGLPDSTDFVSLWGNWKNPSEAMLKDLRFVQKTKGTKVLISCLVFDIGDQITPTKTDSTLTWKEWRHKFWGWGNDEASQIAATEKYANAICDTIAKYGYDGFDLDAEPSYAQPFQTDKELWQNAKVMEAFVKTMGKRIGPKSGTDKMFVIDGEPDAMAAEYGEYFNYFILQAYSSSGNSDLNSRFATQVTHFQQYLTPEQVAKKLIVCENFENYAGKGGVNFWLDNGQAVPSLLGMAYWNPVYNNVTYRKGGVGTYHMEYEYNVSGKTGNYPFLRKAIQIMNPSIQ</sequence>
<dbReference type="RefSeq" id="WP_089365597.1">
    <property type="nucleotide sequence ID" value="NZ_CP023864.1"/>
</dbReference>
<dbReference type="Gene3D" id="3.20.20.80">
    <property type="entry name" value="Glycosidases"/>
    <property type="match status" value="1"/>
</dbReference>
<reference evidence="1 2" key="1">
    <citation type="submission" date="2017-06" db="EMBL/GenBank/DDBJ databases">
        <authorList>
            <person name="Varghese N."/>
            <person name="Submissions S."/>
        </authorList>
    </citation>
    <scope>NUCLEOTIDE SEQUENCE [LARGE SCALE GENOMIC DNA]</scope>
    <source>
        <strain evidence="1 2">DSM 26989</strain>
    </source>
</reference>
<dbReference type="AlphaFoldDB" id="A0A2N9QRM5"/>
<evidence type="ECO:0000313" key="1">
    <source>
        <dbReference type="EMBL" id="SNR69815.1"/>
    </source>
</evidence>
<dbReference type="EMBL" id="FZNZ01000005">
    <property type="protein sequence ID" value="SNR69815.1"/>
    <property type="molecule type" value="Genomic_DNA"/>
</dbReference>
<dbReference type="PROSITE" id="PS51257">
    <property type="entry name" value="PROKAR_LIPOPROTEIN"/>
    <property type="match status" value="1"/>
</dbReference>
<dbReference type="InterPro" id="IPR032320">
    <property type="entry name" value="GH18_BT1044-like"/>
</dbReference>
<dbReference type="Proteomes" id="UP000198427">
    <property type="component" value="Unassembled WGS sequence"/>
</dbReference>
<dbReference type="OrthoDB" id="7183084at2"/>